<evidence type="ECO:0000313" key="1">
    <source>
        <dbReference type="EMBL" id="KAI4325753.1"/>
    </source>
</evidence>
<protein>
    <submittedName>
        <fullName evidence="1">Uncharacterized protein</fullName>
    </submittedName>
</protein>
<evidence type="ECO:0000313" key="2">
    <source>
        <dbReference type="Proteomes" id="UP001057402"/>
    </source>
</evidence>
<sequence>MSERLKNVVKGERYSENPKEYLSGSASHLMDYHQWDEEARRRNYYPMNIDEHEIQIRSFRHGSSNDIAIHKELSPRNLVRSMSAPVSGTSFGKLLLEDPHVLTGAHIRRKQEACENQL</sequence>
<keyword evidence="2" id="KW-1185">Reference proteome</keyword>
<reference evidence="2" key="1">
    <citation type="journal article" date="2023" name="Front. Plant Sci.">
        <title>Chromosomal-level genome assembly of Melastoma candidum provides insights into trichome evolution.</title>
        <authorList>
            <person name="Zhong Y."/>
            <person name="Wu W."/>
            <person name="Sun C."/>
            <person name="Zou P."/>
            <person name="Liu Y."/>
            <person name="Dai S."/>
            <person name="Zhou R."/>
        </authorList>
    </citation>
    <scope>NUCLEOTIDE SEQUENCE [LARGE SCALE GENOMIC DNA]</scope>
</reference>
<gene>
    <name evidence="1" type="ORF">MLD38_031124</name>
</gene>
<dbReference type="EMBL" id="CM042888">
    <property type="protein sequence ID" value="KAI4325753.1"/>
    <property type="molecule type" value="Genomic_DNA"/>
</dbReference>
<name>A0ACB9MN43_9MYRT</name>
<organism evidence="1 2">
    <name type="scientific">Melastoma candidum</name>
    <dbReference type="NCBI Taxonomy" id="119954"/>
    <lineage>
        <taxon>Eukaryota</taxon>
        <taxon>Viridiplantae</taxon>
        <taxon>Streptophyta</taxon>
        <taxon>Embryophyta</taxon>
        <taxon>Tracheophyta</taxon>
        <taxon>Spermatophyta</taxon>
        <taxon>Magnoliopsida</taxon>
        <taxon>eudicotyledons</taxon>
        <taxon>Gunneridae</taxon>
        <taxon>Pentapetalae</taxon>
        <taxon>rosids</taxon>
        <taxon>malvids</taxon>
        <taxon>Myrtales</taxon>
        <taxon>Melastomataceae</taxon>
        <taxon>Melastomatoideae</taxon>
        <taxon>Melastomateae</taxon>
        <taxon>Melastoma</taxon>
    </lineage>
</organism>
<accession>A0ACB9MN43</accession>
<proteinExistence type="predicted"/>
<comment type="caution">
    <text evidence="1">The sequence shown here is derived from an EMBL/GenBank/DDBJ whole genome shotgun (WGS) entry which is preliminary data.</text>
</comment>
<dbReference type="Proteomes" id="UP001057402">
    <property type="component" value="Chromosome 9"/>
</dbReference>